<keyword evidence="2" id="KW-1185">Reference proteome</keyword>
<protein>
    <recommendedName>
        <fullName evidence="3">DUF5723 domain-containing protein</fullName>
    </recommendedName>
</protein>
<sequence>MILKKINLIFFGILFAIGNNVNGQELLPVMYDSTLANRQIIMNGSFFQHGSSLKNDFSRKFIFGGEISDELSQRTYEGQKKYNRIGGGAKFRIAYKSANQIFKSKPSWSWMIDLANEVHGTADYSGDLLGLAFLGNASFLGESVNFSNSSAQYVQYLSIGGGIHNRKNKNFISLNAILPQNFFMLSVNKGNVSFAEDGANIDLILQGEILEAAADPYFKGLGAAVNFDFNIPFGNSESFSGVMKVTGRNLGFYQLHNAKLQEIDNSISYSGFQLADFANDSQMTTLKDTLGVRESTTSPTRLLPGFIQVGKVATADSKHKLQSTFGVRMYTNYFYKPMIYLGVHYQPLTSFSLGSQISYGGYGGFRLGLYANYTAKNIMIGIGTEDILGALLKSQYGHSGLIRLAWKF</sequence>
<dbReference type="Proteomes" id="UP000293952">
    <property type="component" value="Unassembled WGS sequence"/>
</dbReference>
<name>A0A4Q4KQL7_9FLAO</name>
<dbReference type="EMBL" id="SETE01000002">
    <property type="protein sequence ID" value="RYM34884.1"/>
    <property type="molecule type" value="Genomic_DNA"/>
</dbReference>
<organism evidence="1 2">
    <name type="scientific">Brumimicrobium glaciale</name>
    <dbReference type="NCBI Taxonomy" id="200475"/>
    <lineage>
        <taxon>Bacteria</taxon>
        <taxon>Pseudomonadati</taxon>
        <taxon>Bacteroidota</taxon>
        <taxon>Flavobacteriia</taxon>
        <taxon>Flavobacteriales</taxon>
        <taxon>Crocinitomicaceae</taxon>
        <taxon>Brumimicrobium</taxon>
    </lineage>
</organism>
<accession>A0A4Q4KQL7</accession>
<dbReference type="RefSeq" id="WP_130092892.1">
    <property type="nucleotide sequence ID" value="NZ_SETE01000002.1"/>
</dbReference>
<dbReference type="AlphaFoldDB" id="A0A4Q4KQL7"/>
<comment type="caution">
    <text evidence="1">The sequence shown here is derived from an EMBL/GenBank/DDBJ whole genome shotgun (WGS) entry which is preliminary data.</text>
</comment>
<evidence type="ECO:0000313" key="2">
    <source>
        <dbReference type="Proteomes" id="UP000293952"/>
    </source>
</evidence>
<proteinExistence type="predicted"/>
<evidence type="ECO:0008006" key="3">
    <source>
        <dbReference type="Google" id="ProtNLM"/>
    </source>
</evidence>
<dbReference type="OrthoDB" id="916566at2"/>
<gene>
    <name evidence="1" type="ORF">ERX46_05780</name>
</gene>
<reference evidence="1 2" key="1">
    <citation type="submission" date="2019-02" db="EMBL/GenBank/DDBJ databases">
        <title>Genome sequence of the sea-ice species Brumimicrobium glaciale.</title>
        <authorList>
            <person name="Bowman J.P."/>
        </authorList>
    </citation>
    <scope>NUCLEOTIDE SEQUENCE [LARGE SCALE GENOMIC DNA]</scope>
    <source>
        <strain evidence="1 2">IC156</strain>
    </source>
</reference>
<evidence type="ECO:0000313" key="1">
    <source>
        <dbReference type="EMBL" id="RYM34884.1"/>
    </source>
</evidence>